<protein>
    <submittedName>
        <fullName evidence="5">Zinc ABC transporter substrate-binding protein</fullName>
    </submittedName>
</protein>
<dbReference type="AlphaFoldDB" id="A0A7Y0LWP2"/>
<dbReference type="Proteomes" id="UP000562124">
    <property type="component" value="Unassembled WGS sequence"/>
</dbReference>
<dbReference type="GO" id="GO:0030001">
    <property type="term" value="P:metal ion transport"/>
    <property type="evidence" value="ECO:0007669"/>
    <property type="project" value="InterPro"/>
</dbReference>
<comment type="similarity">
    <text evidence="1">Belongs to the bacterial solute-binding protein 9 family.</text>
</comment>
<reference evidence="5 6" key="1">
    <citation type="submission" date="2020-04" db="EMBL/GenBank/DDBJ databases">
        <title>Sequencing and Assembly of C. fimi.</title>
        <authorList>
            <person name="Ramsey A.R."/>
        </authorList>
    </citation>
    <scope>NUCLEOTIDE SEQUENCE [LARGE SCALE GENOMIC DNA]</scope>
    <source>
        <strain evidence="5 6">SB</strain>
    </source>
</reference>
<keyword evidence="2" id="KW-0813">Transport</keyword>
<gene>
    <name evidence="5" type="ORF">HIR71_03550</name>
</gene>
<evidence type="ECO:0000256" key="2">
    <source>
        <dbReference type="ARBA" id="ARBA00022448"/>
    </source>
</evidence>
<comment type="caution">
    <text evidence="5">The sequence shown here is derived from an EMBL/GenBank/DDBJ whole genome shotgun (WGS) entry which is preliminary data.</text>
</comment>
<dbReference type="PROSITE" id="PS51257">
    <property type="entry name" value="PROKAR_LIPOPROTEIN"/>
    <property type="match status" value="1"/>
</dbReference>
<evidence type="ECO:0000313" key="5">
    <source>
        <dbReference type="EMBL" id="NMR19299.1"/>
    </source>
</evidence>
<keyword evidence="3 4" id="KW-0732">Signal</keyword>
<feature type="signal peptide" evidence="4">
    <location>
        <begin position="1"/>
        <end position="23"/>
    </location>
</feature>
<dbReference type="EMBL" id="JABCJJ010000003">
    <property type="protein sequence ID" value="NMR19299.1"/>
    <property type="molecule type" value="Genomic_DNA"/>
</dbReference>
<organism evidence="5 6">
    <name type="scientific">Cellulomonas fimi</name>
    <dbReference type="NCBI Taxonomy" id="1708"/>
    <lineage>
        <taxon>Bacteria</taxon>
        <taxon>Bacillati</taxon>
        <taxon>Actinomycetota</taxon>
        <taxon>Actinomycetes</taxon>
        <taxon>Micrococcales</taxon>
        <taxon>Cellulomonadaceae</taxon>
        <taxon>Cellulomonas</taxon>
    </lineage>
</organism>
<dbReference type="Pfam" id="PF01297">
    <property type="entry name" value="ZnuA"/>
    <property type="match status" value="1"/>
</dbReference>
<evidence type="ECO:0000256" key="1">
    <source>
        <dbReference type="ARBA" id="ARBA00011028"/>
    </source>
</evidence>
<dbReference type="PANTHER" id="PTHR42953:SF3">
    <property type="entry name" value="HIGH-AFFINITY ZINC UPTAKE SYSTEM PROTEIN ZNUA"/>
    <property type="match status" value="1"/>
</dbReference>
<sequence>MIVMTPRSRAALTVVAASALVLAGCATSDPESAPADDGVDGAGVEVLASFYPLQYVAERVGGDGVVVDTLTPPGAEPHDVELSPRQVRTVGESDLVVYLSGFQPAVDEAVTARTPGRVVDAAEVVGGSLDQHFWLDPELLAAVVAPVAAALTEIDPTRADDYAKNAAALEGELADLTAELQAGLASCERKVVVTPHESFGYLTAKHGLEQVGMSGLDPDSEPSPARLREIGDIVRAEGVTTIFSEPLGDPEVARTLASDLGIEVGVLDPLENQTDPDSDYRGVMEQNLRVLRDALGCA</sequence>
<dbReference type="PANTHER" id="PTHR42953">
    <property type="entry name" value="HIGH-AFFINITY ZINC UPTAKE SYSTEM PROTEIN ZNUA-RELATED"/>
    <property type="match status" value="1"/>
</dbReference>
<keyword evidence="6" id="KW-1185">Reference proteome</keyword>
<dbReference type="InterPro" id="IPR050492">
    <property type="entry name" value="Bact_metal-bind_prot9"/>
</dbReference>
<name>A0A7Y0LWP2_CELFI</name>
<feature type="chain" id="PRO_5039291171" evidence="4">
    <location>
        <begin position="24"/>
        <end position="298"/>
    </location>
</feature>
<evidence type="ECO:0000313" key="6">
    <source>
        <dbReference type="Proteomes" id="UP000562124"/>
    </source>
</evidence>
<evidence type="ECO:0000256" key="4">
    <source>
        <dbReference type="SAM" id="SignalP"/>
    </source>
</evidence>
<dbReference type="Gene3D" id="3.40.50.1980">
    <property type="entry name" value="Nitrogenase molybdenum iron protein domain"/>
    <property type="match status" value="2"/>
</dbReference>
<proteinExistence type="inferred from homology"/>
<dbReference type="GO" id="GO:0046872">
    <property type="term" value="F:metal ion binding"/>
    <property type="evidence" value="ECO:0007669"/>
    <property type="project" value="InterPro"/>
</dbReference>
<accession>A0A7Y0LWP2</accession>
<dbReference type="InterPro" id="IPR006127">
    <property type="entry name" value="ZnuA-like"/>
</dbReference>
<dbReference type="SUPFAM" id="SSF53807">
    <property type="entry name" value="Helical backbone' metal receptor"/>
    <property type="match status" value="1"/>
</dbReference>
<evidence type="ECO:0000256" key="3">
    <source>
        <dbReference type="ARBA" id="ARBA00022729"/>
    </source>
</evidence>